<evidence type="ECO:0000256" key="3">
    <source>
        <dbReference type="ARBA" id="ARBA00022692"/>
    </source>
</evidence>
<organism evidence="7 8">
    <name type="scientific">Eggerthia catenaformis OT 569 = DSM 20559</name>
    <dbReference type="NCBI Taxonomy" id="999415"/>
    <lineage>
        <taxon>Bacteria</taxon>
        <taxon>Bacillati</taxon>
        <taxon>Bacillota</taxon>
        <taxon>Erysipelotrichia</taxon>
        <taxon>Erysipelotrichales</taxon>
        <taxon>Coprobacillaceae</taxon>
        <taxon>Eggerthia</taxon>
    </lineage>
</organism>
<proteinExistence type="predicted"/>
<evidence type="ECO:0000256" key="6">
    <source>
        <dbReference type="SAM" id="Phobius"/>
    </source>
</evidence>
<dbReference type="eggNOG" id="COG0619">
    <property type="taxonomic scope" value="Bacteria"/>
</dbReference>
<dbReference type="PATRIC" id="fig|999415.3.peg.1707"/>
<dbReference type="EMBL" id="AGEJ01000025">
    <property type="protein sequence ID" value="EMD16008.1"/>
    <property type="molecule type" value="Genomic_DNA"/>
</dbReference>
<dbReference type="PANTHER" id="PTHR34857:SF2">
    <property type="entry name" value="SLL0384 PROTEIN"/>
    <property type="match status" value="1"/>
</dbReference>
<evidence type="ECO:0000256" key="2">
    <source>
        <dbReference type="ARBA" id="ARBA00022475"/>
    </source>
</evidence>
<feature type="transmembrane region" description="Helical" evidence="6">
    <location>
        <begin position="204"/>
        <end position="230"/>
    </location>
</feature>
<dbReference type="PANTHER" id="PTHR34857">
    <property type="entry name" value="SLL0384 PROTEIN"/>
    <property type="match status" value="1"/>
</dbReference>
<dbReference type="BioCyc" id="ECAT999415-HMP:GTTI-1741-MONOMER"/>
<name>M2NCV8_9FIRM</name>
<dbReference type="Pfam" id="PF02361">
    <property type="entry name" value="CbiQ"/>
    <property type="match status" value="1"/>
</dbReference>
<dbReference type="RefSeq" id="WP_004804020.1">
    <property type="nucleotide sequence ID" value="NZ_KB446649.1"/>
</dbReference>
<dbReference type="AlphaFoldDB" id="M2NCV8"/>
<keyword evidence="4 6" id="KW-1133">Transmembrane helix</keyword>
<dbReference type="STRING" id="999415.HMPREF9943_01680"/>
<sequence>MMSLDPRTKLLILSITSVFVFLNESIVIECLFTVISILLLLQAKEFLTVSKYGILFIILLMTQLFLILKLPITVGAIIYMFDIYIRKLIPCFMLGTFLIHTTKVSTFLAALSRLHLSKGFTIALSVTLRYFPTMAEEWNCIKDAMVLRGITVSFTGVLRHPVKIMEYVYVPMLVSASKISDEITQAAITRGIDHIGRRSCLEKVCFSVWDALIISIYMGIICMIVLNLVWGGIFP</sequence>
<evidence type="ECO:0000313" key="7">
    <source>
        <dbReference type="EMBL" id="EMD16008.1"/>
    </source>
</evidence>
<comment type="caution">
    <text evidence="7">The sequence shown here is derived from an EMBL/GenBank/DDBJ whole genome shotgun (WGS) entry which is preliminary data.</text>
</comment>
<protein>
    <recommendedName>
        <fullName evidence="9">Cobalt transport protein</fullName>
    </recommendedName>
</protein>
<feature type="transmembrane region" description="Helical" evidence="6">
    <location>
        <begin position="12"/>
        <end position="41"/>
    </location>
</feature>
<reference evidence="7 8" key="1">
    <citation type="submission" date="2013-02" db="EMBL/GenBank/DDBJ databases">
        <title>The Genome Sequence of Lactobacillus catenaformis F0143.</title>
        <authorList>
            <consortium name="The Broad Institute Genome Sequencing Platform"/>
            <person name="Earl A."/>
            <person name="Ward D."/>
            <person name="Feldgarden M."/>
            <person name="Gevers D."/>
            <person name="Izard J."/>
            <person name="Blanton J.M."/>
            <person name="Mathney J."/>
            <person name="Dewhirst F.E."/>
            <person name="Young S.K."/>
            <person name="Zeng Q."/>
            <person name="Gargeya S."/>
            <person name="Fitzgerald M."/>
            <person name="Haas B."/>
            <person name="Abouelleil A."/>
            <person name="Alvarado L."/>
            <person name="Arachchi H.M."/>
            <person name="Berlin A."/>
            <person name="Chapman S.B."/>
            <person name="Gearin G."/>
            <person name="Goldberg J."/>
            <person name="Griggs A."/>
            <person name="Gujja S."/>
            <person name="Hansen M."/>
            <person name="Heiman D."/>
            <person name="Howarth C."/>
            <person name="Larimer J."/>
            <person name="Lui A."/>
            <person name="MacDonald P.J.P."/>
            <person name="McCowen C."/>
            <person name="Montmayeur A."/>
            <person name="Murphy C."/>
            <person name="Neiman D."/>
            <person name="Pearson M."/>
            <person name="Priest M."/>
            <person name="Roberts A."/>
            <person name="Saif S."/>
            <person name="Shea T."/>
            <person name="Sisk P."/>
            <person name="Stolte C."/>
            <person name="Sykes S."/>
            <person name="Wortman J."/>
            <person name="Nusbaum C."/>
            <person name="Birren B."/>
        </authorList>
    </citation>
    <scope>NUCLEOTIDE SEQUENCE [LARGE SCALE GENOMIC DNA]</scope>
    <source>
        <strain evidence="7 8">OT 569</strain>
    </source>
</reference>
<accession>M2NCV8</accession>
<keyword evidence="2" id="KW-1003">Cell membrane</keyword>
<dbReference type="CDD" id="cd16914">
    <property type="entry name" value="EcfT"/>
    <property type="match status" value="1"/>
</dbReference>
<dbReference type="InterPro" id="IPR003339">
    <property type="entry name" value="ABC/ECF_trnsptr_transmembrane"/>
</dbReference>
<evidence type="ECO:0008006" key="9">
    <source>
        <dbReference type="Google" id="ProtNLM"/>
    </source>
</evidence>
<comment type="subcellular location">
    <subcellularLocation>
        <location evidence="1">Membrane</location>
        <topology evidence="1">Multi-pass membrane protein</topology>
    </subcellularLocation>
</comment>
<dbReference type="InterPro" id="IPR051611">
    <property type="entry name" value="ECF_transporter_component"/>
</dbReference>
<dbReference type="GO" id="GO:0005886">
    <property type="term" value="C:plasma membrane"/>
    <property type="evidence" value="ECO:0007669"/>
    <property type="project" value="UniProtKB-ARBA"/>
</dbReference>
<keyword evidence="3 6" id="KW-0812">Transmembrane</keyword>
<dbReference type="Proteomes" id="UP000011758">
    <property type="component" value="Unassembled WGS sequence"/>
</dbReference>
<evidence type="ECO:0000256" key="1">
    <source>
        <dbReference type="ARBA" id="ARBA00004141"/>
    </source>
</evidence>
<gene>
    <name evidence="7" type="ORF">HMPREF9943_01680</name>
</gene>
<keyword evidence="5 6" id="KW-0472">Membrane</keyword>
<evidence type="ECO:0000256" key="4">
    <source>
        <dbReference type="ARBA" id="ARBA00022989"/>
    </source>
</evidence>
<keyword evidence="8" id="KW-1185">Reference proteome</keyword>
<feature type="transmembrane region" description="Helical" evidence="6">
    <location>
        <begin position="53"/>
        <end position="81"/>
    </location>
</feature>
<evidence type="ECO:0000256" key="5">
    <source>
        <dbReference type="ARBA" id="ARBA00023136"/>
    </source>
</evidence>
<evidence type="ECO:0000313" key="8">
    <source>
        <dbReference type="Proteomes" id="UP000011758"/>
    </source>
</evidence>